<dbReference type="InterPro" id="IPR046357">
    <property type="entry name" value="PPIase_dom_sf"/>
</dbReference>
<evidence type="ECO:0000256" key="1">
    <source>
        <dbReference type="ARBA" id="ARBA00022737"/>
    </source>
</evidence>
<feature type="repeat" description="TPR" evidence="4">
    <location>
        <begin position="433"/>
        <end position="466"/>
    </location>
</feature>
<dbReference type="PANTHER" id="PTHR46512:SF1">
    <property type="entry name" value="PEPTIDYLPROLYL ISOMERASE"/>
    <property type="match status" value="1"/>
</dbReference>
<dbReference type="SMART" id="SM00028">
    <property type="entry name" value="TPR"/>
    <property type="match status" value="3"/>
</dbReference>
<accession>A0ABN8QGX7</accession>
<feature type="compositionally biased region" description="Polar residues" evidence="5">
    <location>
        <begin position="155"/>
        <end position="167"/>
    </location>
</feature>
<dbReference type="SUPFAM" id="SSF54534">
    <property type="entry name" value="FKBP-like"/>
    <property type="match status" value="1"/>
</dbReference>
<comment type="catalytic activity">
    <reaction evidence="3">
        <text>[protein]-peptidylproline (omega=180) = [protein]-peptidylproline (omega=0)</text>
        <dbReference type="Rhea" id="RHEA:16237"/>
        <dbReference type="Rhea" id="RHEA-COMP:10747"/>
        <dbReference type="Rhea" id="RHEA-COMP:10748"/>
        <dbReference type="ChEBI" id="CHEBI:83833"/>
        <dbReference type="ChEBI" id="CHEBI:83834"/>
        <dbReference type="EC" id="5.2.1.8"/>
    </reaction>
</comment>
<keyword evidence="3" id="KW-0697">Rotamase</keyword>
<evidence type="ECO:0000313" key="7">
    <source>
        <dbReference type="EMBL" id="CAH3161632.1"/>
    </source>
</evidence>
<dbReference type="Gene3D" id="1.25.40.10">
    <property type="entry name" value="Tetratricopeptide repeat domain"/>
    <property type="match status" value="1"/>
</dbReference>
<dbReference type="PROSITE" id="PS50005">
    <property type="entry name" value="TPR"/>
    <property type="match status" value="2"/>
</dbReference>
<feature type="repeat" description="TPR" evidence="4">
    <location>
        <begin position="399"/>
        <end position="432"/>
    </location>
</feature>
<dbReference type="Proteomes" id="UP001159427">
    <property type="component" value="Unassembled WGS sequence"/>
</dbReference>
<evidence type="ECO:0000256" key="3">
    <source>
        <dbReference type="PROSITE-ProRule" id="PRU00277"/>
    </source>
</evidence>
<dbReference type="Pfam" id="PF00254">
    <property type="entry name" value="FKBP_C"/>
    <property type="match status" value="1"/>
</dbReference>
<feature type="compositionally biased region" description="Polar residues" evidence="5">
    <location>
        <begin position="98"/>
        <end position="110"/>
    </location>
</feature>
<evidence type="ECO:0000256" key="2">
    <source>
        <dbReference type="ARBA" id="ARBA00022803"/>
    </source>
</evidence>
<organism evidence="7 8">
    <name type="scientific">Porites evermanni</name>
    <dbReference type="NCBI Taxonomy" id="104178"/>
    <lineage>
        <taxon>Eukaryota</taxon>
        <taxon>Metazoa</taxon>
        <taxon>Cnidaria</taxon>
        <taxon>Anthozoa</taxon>
        <taxon>Hexacorallia</taxon>
        <taxon>Scleractinia</taxon>
        <taxon>Fungiina</taxon>
        <taxon>Poritidae</taxon>
        <taxon>Porites</taxon>
    </lineage>
</organism>
<dbReference type="InterPro" id="IPR001179">
    <property type="entry name" value="PPIase_FKBP_dom"/>
</dbReference>
<dbReference type="Pfam" id="PF14559">
    <property type="entry name" value="TPR_19"/>
    <property type="match status" value="1"/>
</dbReference>
<dbReference type="Gene3D" id="3.10.50.40">
    <property type="match status" value="1"/>
</dbReference>
<feature type="compositionally biased region" description="Basic and acidic residues" evidence="5">
    <location>
        <begin position="168"/>
        <end position="193"/>
    </location>
</feature>
<dbReference type="EMBL" id="CALNXI010001243">
    <property type="protein sequence ID" value="CAH3161632.1"/>
    <property type="molecule type" value="Genomic_DNA"/>
</dbReference>
<sequence>AWATCADSDYHNSSEVLGTSQPNNFIMADVEESLGIGESLSVNNDQINDIIASLPEEERVSKKDDLKEEKKILTEEDPEDQISSPPESLRVSDVRMASKQTGELATTNGIKLNGDATEEKLPREENVLVSEKDDDMFSKKLEQESNLELPDTKSESNNTSSAVSFESSHADGGSHRSPDRKSKAEYRKIKSEVTGEGETSESEDDDETTEKNASAHAMDQEADTWMDLLGNGLLKKRILKEGKGRDTRPDKGQVVTLQVAGHTEDGKAVDWNRSLEFILGEGEVIQAFDLAVALMELEEVCELVTDSRYAYGKAGKPEANPPIPADAKLTYELHLLAVRDGPNITNMTDEERITIGEKKREIGNNLYTGGDYAGAINSYQRAIKYLSTSTAEQVQILRVKCWNNMAAAQLKIKAYSAAEKSCSQVLQIDPDNVKALFRKGKVLAGNGETEQALVYIKKADQLDPNNKTIRGELNRLKQLLASEKRSERTMYQRMLADMTGAQGNKKNKRTVSAALILLLAKAL</sequence>
<feature type="region of interest" description="Disordered" evidence="5">
    <location>
        <begin position="1"/>
        <end position="20"/>
    </location>
</feature>
<dbReference type="InterPro" id="IPR011990">
    <property type="entry name" value="TPR-like_helical_dom_sf"/>
</dbReference>
<evidence type="ECO:0000259" key="6">
    <source>
        <dbReference type="PROSITE" id="PS50059"/>
    </source>
</evidence>
<proteinExistence type="predicted"/>
<evidence type="ECO:0000256" key="5">
    <source>
        <dbReference type="SAM" id="MobiDB-lite"/>
    </source>
</evidence>
<dbReference type="PANTHER" id="PTHR46512">
    <property type="entry name" value="PEPTIDYLPROLYL ISOMERASE"/>
    <property type="match status" value="1"/>
</dbReference>
<evidence type="ECO:0000256" key="4">
    <source>
        <dbReference type="PROSITE-ProRule" id="PRU00339"/>
    </source>
</evidence>
<comment type="caution">
    <text evidence="7">The sequence shown here is derived from an EMBL/GenBank/DDBJ whole genome shotgun (WGS) entry which is preliminary data.</text>
</comment>
<feature type="compositionally biased region" description="Acidic residues" evidence="5">
    <location>
        <begin position="198"/>
        <end position="208"/>
    </location>
</feature>
<reference evidence="7 8" key="1">
    <citation type="submission" date="2022-05" db="EMBL/GenBank/DDBJ databases">
        <authorList>
            <consortium name="Genoscope - CEA"/>
            <person name="William W."/>
        </authorList>
    </citation>
    <scope>NUCLEOTIDE SEQUENCE [LARGE SCALE GENOMIC DNA]</scope>
</reference>
<dbReference type="SUPFAM" id="SSF48452">
    <property type="entry name" value="TPR-like"/>
    <property type="match status" value="1"/>
</dbReference>
<name>A0ABN8QGX7_9CNID</name>
<feature type="non-terminal residue" evidence="7">
    <location>
        <position position="1"/>
    </location>
</feature>
<dbReference type="EC" id="5.2.1.8" evidence="3"/>
<keyword evidence="8" id="KW-1185">Reference proteome</keyword>
<feature type="domain" description="PPIase FKBP-type" evidence="6">
    <location>
        <begin position="252"/>
        <end position="339"/>
    </location>
</feature>
<feature type="compositionally biased region" description="Polar residues" evidence="5">
    <location>
        <begin position="11"/>
        <end position="20"/>
    </location>
</feature>
<feature type="compositionally biased region" description="Basic and acidic residues" evidence="5">
    <location>
        <begin position="117"/>
        <end position="126"/>
    </location>
</feature>
<evidence type="ECO:0000313" key="8">
    <source>
        <dbReference type="Proteomes" id="UP001159427"/>
    </source>
</evidence>
<feature type="region of interest" description="Disordered" evidence="5">
    <location>
        <begin position="55"/>
        <end position="220"/>
    </location>
</feature>
<feature type="compositionally biased region" description="Basic and acidic residues" evidence="5">
    <location>
        <begin position="56"/>
        <end position="74"/>
    </location>
</feature>
<keyword evidence="3" id="KW-0413">Isomerase</keyword>
<keyword evidence="1" id="KW-0677">Repeat</keyword>
<dbReference type="InterPro" id="IPR050754">
    <property type="entry name" value="FKBP4/5/8-like"/>
</dbReference>
<keyword evidence="2 4" id="KW-0802">TPR repeat</keyword>
<dbReference type="PROSITE" id="PS50059">
    <property type="entry name" value="FKBP_PPIASE"/>
    <property type="match status" value="1"/>
</dbReference>
<gene>
    <name evidence="7" type="ORF">PEVE_00004014</name>
</gene>
<dbReference type="InterPro" id="IPR019734">
    <property type="entry name" value="TPR_rpt"/>
</dbReference>
<protein>
    <recommendedName>
        <fullName evidence="3">peptidylprolyl isomerase</fullName>
        <ecNumber evidence="3">5.2.1.8</ecNumber>
    </recommendedName>
</protein>